<gene>
    <name evidence="1" type="ORF">QL112_011060</name>
</gene>
<dbReference type="GeneID" id="88856103"/>
<protein>
    <submittedName>
        <fullName evidence="1">Uncharacterized protein</fullName>
    </submittedName>
</protein>
<dbReference type="EMBL" id="CP133647">
    <property type="protein sequence ID" value="WNH00450.1"/>
    <property type="molecule type" value="Genomic_DNA"/>
</dbReference>
<dbReference type="Proteomes" id="UP001300348">
    <property type="component" value="Chromosome"/>
</dbReference>
<evidence type="ECO:0000313" key="2">
    <source>
        <dbReference type="Proteomes" id="UP001300348"/>
    </source>
</evidence>
<dbReference type="RefSeq" id="WP_282885631.1">
    <property type="nucleotide sequence ID" value="NZ_CP133479.1"/>
</dbReference>
<proteinExistence type="predicted"/>
<keyword evidence="2" id="KW-1185">Reference proteome</keyword>
<name>A0ABY9XCY0_9GAMM</name>
<sequence>MNSDTELVLADNVAVTLNNTQYQIQVTVPDSASDAVWHIVANTTYTLNSSRTWTNGCHRVVWLM</sequence>
<accession>A0ABY9XCY0</accession>
<reference evidence="1 2" key="1">
    <citation type="journal article" date="2023" name="Access Microbiol">
        <title>The genome of a steinernematid-associated Pseudomonas piscis bacterium encodes the biosynthesis of insect toxins.</title>
        <authorList>
            <person name="Awori R.M."/>
            <person name="Hendre P."/>
            <person name="Amugune N.O."/>
        </authorList>
    </citation>
    <scope>NUCLEOTIDE SEQUENCE [LARGE SCALE GENOMIC DNA]</scope>
    <source>
        <strain evidence="1 2">97</strain>
    </source>
</reference>
<organism evidence="1 2">
    <name type="scientific">Xenorhabdus griffiniae</name>
    <dbReference type="NCBI Taxonomy" id="351672"/>
    <lineage>
        <taxon>Bacteria</taxon>
        <taxon>Pseudomonadati</taxon>
        <taxon>Pseudomonadota</taxon>
        <taxon>Gammaproteobacteria</taxon>
        <taxon>Enterobacterales</taxon>
        <taxon>Morganellaceae</taxon>
        <taxon>Xenorhabdus</taxon>
    </lineage>
</organism>
<evidence type="ECO:0000313" key="1">
    <source>
        <dbReference type="EMBL" id="WNH00450.1"/>
    </source>
</evidence>